<accession>A0A4Z0M5W6</accession>
<dbReference type="PANTHER" id="PTHR40128">
    <property type="entry name" value="EXPRESSED PROTEIN"/>
    <property type="match status" value="1"/>
</dbReference>
<keyword evidence="2" id="KW-1185">Reference proteome</keyword>
<dbReference type="RefSeq" id="WP_135442077.1">
    <property type="nucleotide sequence ID" value="NZ_SRLE01000005.1"/>
</dbReference>
<comment type="caution">
    <text evidence="1">The sequence shown here is derived from an EMBL/GenBank/DDBJ whole genome shotgun (WGS) entry which is preliminary data.</text>
</comment>
<dbReference type="InterPro" id="IPR008775">
    <property type="entry name" value="Phytyl_CoA_dOase-like"/>
</dbReference>
<reference evidence="1 2" key="1">
    <citation type="submission" date="2019-04" db="EMBL/GenBank/DDBJ databases">
        <title>Taxonomy of novel Haliea sp. from mangrove soil of West Coast of India.</title>
        <authorList>
            <person name="Verma A."/>
            <person name="Kumar P."/>
            <person name="Krishnamurthi S."/>
        </authorList>
    </citation>
    <scope>NUCLEOTIDE SEQUENCE [LARGE SCALE GENOMIC DNA]</scope>
    <source>
        <strain evidence="1 2">SAOS-164</strain>
    </source>
</reference>
<proteinExistence type="predicted"/>
<evidence type="ECO:0000313" key="2">
    <source>
        <dbReference type="Proteomes" id="UP000298050"/>
    </source>
</evidence>
<organism evidence="1 2">
    <name type="scientific">Mangrovimicrobium sediminis</name>
    <dbReference type="NCBI Taxonomy" id="2562682"/>
    <lineage>
        <taxon>Bacteria</taxon>
        <taxon>Pseudomonadati</taxon>
        <taxon>Pseudomonadota</taxon>
        <taxon>Gammaproteobacteria</taxon>
        <taxon>Cellvibrionales</taxon>
        <taxon>Halieaceae</taxon>
        <taxon>Mangrovimicrobium</taxon>
    </lineage>
</organism>
<sequence length="338" mass="38676">MTEQAQDAVPSGVIYPDVLHPMRDSSDKCENAPELKQRLAEDGYLLFRDVLDKDKLLALRAKITDVLAEVRWIAGGAEKMKAKVTGLAYREGEDRYFDAHDKLVRLEELYALAHDENLIRLMRNALGDSAFPHPLSITRLVFPGHPEITTPPHQDYRNNQGTTNLTASWIPLGDCRQQEGGLAVLEGSHRCGLLPIQYHLGPGNRGVVLPPAAKAMRWVSTDFRLGDVLLFPALTVHSALHNADPDHMRLSVDFRFQLEGEGVSPVCLEPHFGRYSWEEIYADWQSDQYKYYWKSKRYLPVQWDPTLLKLENDPIKQLYHDGMKFHKARNERLRKRQG</sequence>
<dbReference type="Proteomes" id="UP000298050">
    <property type="component" value="Unassembled WGS sequence"/>
</dbReference>
<name>A0A4Z0M5W6_9GAMM</name>
<evidence type="ECO:0000313" key="1">
    <source>
        <dbReference type="EMBL" id="TGD74891.1"/>
    </source>
</evidence>
<dbReference type="Gene3D" id="2.60.120.620">
    <property type="entry name" value="q2cbj1_9rhob like domain"/>
    <property type="match status" value="1"/>
</dbReference>
<dbReference type="SUPFAM" id="SSF51197">
    <property type="entry name" value="Clavaminate synthase-like"/>
    <property type="match status" value="1"/>
</dbReference>
<gene>
    <name evidence="1" type="ORF">E4634_06775</name>
</gene>
<dbReference type="EMBL" id="SRLE01000005">
    <property type="protein sequence ID" value="TGD74891.1"/>
    <property type="molecule type" value="Genomic_DNA"/>
</dbReference>
<dbReference type="OrthoDB" id="183023at2"/>
<dbReference type="Pfam" id="PF05721">
    <property type="entry name" value="PhyH"/>
    <property type="match status" value="1"/>
</dbReference>
<dbReference type="GO" id="GO:0016706">
    <property type="term" value="F:2-oxoglutarate-dependent dioxygenase activity"/>
    <property type="evidence" value="ECO:0007669"/>
    <property type="project" value="UniProtKB-ARBA"/>
</dbReference>
<dbReference type="PANTHER" id="PTHR40128:SF1">
    <property type="entry name" value="PHYTANOYL-COA HYDROXYLASE"/>
    <property type="match status" value="1"/>
</dbReference>
<protein>
    <recommendedName>
        <fullName evidence="3">Phytanoyl-CoA dioxygenase family protein</fullName>
    </recommendedName>
</protein>
<evidence type="ECO:0008006" key="3">
    <source>
        <dbReference type="Google" id="ProtNLM"/>
    </source>
</evidence>
<dbReference type="AlphaFoldDB" id="A0A4Z0M5W6"/>